<dbReference type="Proteomes" id="UP001642409">
    <property type="component" value="Unassembled WGS sequence"/>
</dbReference>
<name>A0AA86NP82_9EUKA</name>
<evidence type="ECO:0000313" key="2">
    <source>
        <dbReference type="EMBL" id="CAL5980403.1"/>
    </source>
</evidence>
<accession>A0AA86NP82</accession>
<evidence type="ECO:0000313" key="1">
    <source>
        <dbReference type="EMBL" id="CAI9923243.1"/>
    </source>
</evidence>
<evidence type="ECO:0000313" key="3">
    <source>
        <dbReference type="Proteomes" id="UP001642409"/>
    </source>
</evidence>
<reference evidence="1" key="1">
    <citation type="submission" date="2023-06" db="EMBL/GenBank/DDBJ databases">
        <authorList>
            <person name="Kurt Z."/>
        </authorList>
    </citation>
    <scope>NUCLEOTIDE SEQUENCE</scope>
</reference>
<sequence length="142" mass="16897">MNNGILIVRLENKNLVIVDLYNLKMIDFQDLALGQCGLNLNKQIIEKYLGTGFEQQQNELYNQQMNQQMQFPCYQEEIYKIVPFTLILEQFKIQFSERLTKNLENINTFKNQYYNPKLNNLIKIQSIMALSFQQFLDSEIDQ</sequence>
<comment type="caution">
    <text evidence="1">The sequence shown here is derived from an EMBL/GenBank/DDBJ whole genome shotgun (WGS) entry which is preliminary data.</text>
</comment>
<proteinExistence type="predicted"/>
<dbReference type="EMBL" id="CATOUU010000279">
    <property type="protein sequence ID" value="CAI9923243.1"/>
    <property type="molecule type" value="Genomic_DNA"/>
</dbReference>
<keyword evidence="3" id="KW-1185">Reference proteome</keyword>
<protein>
    <submittedName>
        <fullName evidence="2">Hypothetical_protein</fullName>
    </submittedName>
</protein>
<dbReference type="AlphaFoldDB" id="A0AA86NP82"/>
<reference evidence="2 3" key="2">
    <citation type="submission" date="2024-07" db="EMBL/GenBank/DDBJ databases">
        <authorList>
            <person name="Akdeniz Z."/>
        </authorList>
    </citation>
    <scope>NUCLEOTIDE SEQUENCE [LARGE SCALE GENOMIC DNA]</scope>
</reference>
<dbReference type="EMBL" id="CAXDID020000012">
    <property type="protein sequence ID" value="CAL5980403.1"/>
    <property type="molecule type" value="Genomic_DNA"/>
</dbReference>
<organism evidence="1">
    <name type="scientific">Hexamita inflata</name>
    <dbReference type="NCBI Taxonomy" id="28002"/>
    <lineage>
        <taxon>Eukaryota</taxon>
        <taxon>Metamonada</taxon>
        <taxon>Diplomonadida</taxon>
        <taxon>Hexamitidae</taxon>
        <taxon>Hexamitinae</taxon>
        <taxon>Hexamita</taxon>
    </lineage>
</organism>
<gene>
    <name evidence="1" type="ORF">HINF_LOCUS10888</name>
    <name evidence="2" type="ORF">HINF_LOCUS6155</name>
</gene>